<evidence type="ECO:0000256" key="1">
    <source>
        <dbReference type="ARBA" id="ARBA00022737"/>
    </source>
</evidence>
<keyword evidence="4" id="KW-0732">Signal</keyword>
<dbReference type="AlphaFoldDB" id="A0A4Z0C5P0"/>
<feature type="signal peptide" evidence="4">
    <location>
        <begin position="1"/>
        <end position="28"/>
    </location>
</feature>
<gene>
    <name evidence="5" type="ORF">EZ313_06470</name>
</gene>
<keyword evidence="1" id="KW-0677">Repeat</keyword>
<evidence type="ECO:0000256" key="4">
    <source>
        <dbReference type="SAM" id="SignalP"/>
    </source>
</evidence>
<dbReference type="PANTHER" id="PTHR24104">
    <property type="entry name" value="E3 UBIQUITIN-PROTEIN LIGASE NHLRC1-RELATED"/>
    <property type="match status" value="1"/>
</dbReference>
<evidence type="ECO:0000313" key="6">
    <source>
        <dbReference type="Proteomes" id="UP000298180"/>
    </source>
</evidence>
<dbReference type="SUPFAM" id="SSF101898">
    <property type="entry name" value="NHL repeat"/>
    <property type="match status" value="1"/>
</dbReference>
<feature type="chain" id="PRO_5021284759" description="NHL repeat containing protein" evidence="4">
    <location>
        <begin position="29"/>
        <end position="462"/>
    </location>
</feature>
<dbReference type="InterPro" id="IPR011042">
    <property type="entry name" value="6-blade_b-propeller_TolB-like"/>
</dbReference>
<dbReference type="PANTHER" id="PTHR24104:SF25">
    <property type="entry name" value="PROTEIN LIN-41"/>
    <property type="match status" value="1"/>
</dbReference>
<comment type="caution">
    <text evidence="5">The sequence shown here is derived from an EMBL/GenBank/DDBJ whole genome shotgun (WGS) entry which is preliminary data.</text>
</comment>
<dbReference type="PROSITE" id="PS51125">
    <property type="entry name" value="NHL"/>
    <property type="match status" value="1"/>
</dbReference>
<dbReference type="OrthoDB" id="9796932at2"/>
<dbReference type="GO" id="GO:0008270">
    <property type="term" value="F:zinc ion binding"/>
    <property type="evidence" value="ECO:0007669"/>
    <property type="project" value="UniProtKB-KW"/>
</dbReference>
<feature type="region of interest" description="Disordered" evidence="3">
    <location>
        <begin position="35"/>
        <end position="59"/>
    </location>
</feature>
<dbReference type="Pfam" id="PF01436">
    <property type="entry name" value="NHL"/>
    <property type="match status" value="1"/>
</dbReference>
<dbReference type="RefSeq" id="WP_135262371.1">
    <property type="nucleotide sequence ID" value="NZ_SMLM01000001.1"/>
</dbReference>
<sequence>MLLRPTSLRARRAWIAFTFATVFLSACGGSGGDTVAGPGPAPSPPALPIDPPALPPPVAPPPGVRGPITYQAAHLVLGQADASGGAANRGGSPSAQTLFFPGGMAITPDGGFLVADTNNNRILFFDQVPTESGHAAVGILGQDTPQGSSPSVSLTGLNRPLGIAIGAGKMAVADKDARRVLIYDARFAPGAMPLPQVVIGQVNFDQFVGSCSVSEERAGMRAPDSVWITPQGKLIVSDPANNRVLIWDAVPTTQAEAASPRLVIGQFDMAHCAENDDNHNHVPDTINGERVATARTLSEPAGVWSDDRLLVIADRRNNRVLIWTDFPQDNFEEADIVLGHDSFSNTAYNSEIDADGSSFTPTAKTLFSPTGVHSDGTSLAVVDRSNNRVLIWNEFPSRSGQQADVILGHADAGAAVTNDSNGDRVTDVPTAQVLNFPRQVLLTPTAVYVSDRAHNRVLVFRR</sequence>
<dbReference type="Proteomes" id="UP000298180">
    <property type="component" value="Unassembled WGS sequence"/>
</dbReference>
<dbReference type="InterPro" id="IPR001258">
    <property type="entry name" value="NHL_repeat"/>
</dbReference>
<feature type="compositionally biased region" description="Pro residues" evidence="3">
    <location>
        <begin position="39"/>
        <end position="59"/>
    </location>
</feature>
<dbReference type="PROSITE" id="PS51257">
    <property type="entry name" value="PROKAR_LIPOPROTEIN"/>
    <property type="match status" value="1"/>
</dbReference>
<dbReference type="EMBL" id="SMLM01000001">
    <property type="protein sequence ID" value="TFZ06284.1"/>
    <property type="molecule type" value="Genomic_DNA"/>
</dbReference>
<proteinExistence type="predicted"/>
<name>A0A4Z0C5P0_9BURK</name>
<accession>A0A4Z0C5P0</accession>
<evidence type="ECO:0000256" key="2">
    <source>
        <dbReference type="PROSITE-ProRule" id="PRU00504"/>
    </source>
</evidence>
<protein>
    <recommendedName>
        <fullName evidence="7">NHL repeat containing protein</fullName>
    </recommendedName>
</protein>
<feature type="repeat" description="NHL" evidence="2">
    <location>
        <begin position="87"/>
        <end position="128"/>
    </location>
</feature>
<evidence type="ECO:0000256" key="3">
    <source>
        <dbReference type="SAM" id="MobiDB-lite"/>
    </source>
</evidence>
<evidence type="ECO:0000313" key="5">
    <source>
        <dbReference type="EMBL" id="TFZ06284.1"/>
    </source>
</evidence>
<keyword evidence="6" id="KW-1185">Reference proteome</keyword>
<reference evidence="5 6" key="1">
    <citation type="submission" date="2019-03" db="EMBL/GenBank/DDBJ databases">
        <title>Ramlibacter henchirensis DSM 14656, whole genome shotgun sequence.</title>
        <authorList>
            <person name="Zhang X."/>
            <person name="Feng G."/>
            <person name="Zhu H."/>
        </authorList>
    </citation>
    <scope>NUCLEOTIDE SEQUENCE [LARGE SCALE GENOMIC DNA]</scope>
    <source>
        <strain evidence="5 6">DSM 14656</strain>
    </source>
</reference>
<evidence type="ECO:0008006" key="7">
    <source>
        <dbReference type="Google" id="ProtNLM"/>
    </source>
</evidence>
<organism evidence="5 6">
    <name type="scientific">Ramlibacter henchirensis</name>
    <dbReference type="NCBI Taxonomy" id="204072"/>
    <lineage>
        <taxon>Bacteria</taxon>
        <taxon>Pseudomonadati</taxon>
        <taxon>Pseudomonadota</taxon>
        <taxon>Betaproteobacteria</taxon>
        <taxon>Burkholderiales</taxon>
        <taxon>Comamonadaceae</taxon>
        <taxon>Ramlibacter</taxon>
    </lineage>
</organism>
<dbReference type="InterPro" id="IPR050952">
    <property type="entry name" value="TRIM-NHL_E3_ligases"/>
</dbReference>
<dbReference type="Gene3D" id="2.120.10.30">
    <property type="entry name" value="TolB, C-terminal domain"/>
    <property type="match status" value="2"/>
</dbReference>